<dbReference type="Pfam" id="PF00665">
    <property type="entry name" value="rve"/>
    <property type="match status" value="1"/>
</dbReference>
<dbReference type="PANTHER" id="PTHR37984">
    <property type="entry name" value="PROTEIN CBG26694"/>
    <property type="match status" value="1"/>
</dbReference>
<evidence type="ECO:0000256" key="2">
    <source>
        <dbReference type="ARBA" id="ARBA00022695"/>
    </source>
</evidence>
<feature type="domain" description="Integrase catalytic" evidence="8">
    <location>
        <begin position="338"/>
        <end position="495"/>
    </location>
</feature>
<evidence type="ECO:0000256" key="5">
    <source>
        <dbReference type="ARBA" id="ARBA00022801"/>
    </source>
</evidence>
<keyword evidence="10" id="KW-1185">Reference proteome</keyword>
<protein>
    <recommendedName>
        <fullName evidence="7">Gypsy retrotransposon integrase-like protein 1</fullName>
    </recommendedName>
</protein>
<dbReference type="SUPFAM" id="SSF56672">
    <property type="entry name" value="DNA/RNA polymerases"/>
    <property type="match status" value="1"/>
</dbReference>
<dbReference type="SUPFAM" id="SSF53098">
    <property type="entry name" value="Ribonuclease H-like"/>
    <property type="match status" value="1"/>
</dbReference>
<dbReference type="GeneTree" id="ENSGT01000000214408"/>
<evidence type="ECO:0000313" key="9">
    <source>
        <dbReference type="Ensembl" id="ENSPKIP00000028656.1"/>
    </source>
</evidence>
<evidence type="ECO:0000256" key="4">
    <source>
        <dbReference type="ARBA" id="ARBA00022759"/>
    </source>
</evidence>
<dbReference type="Pfam" id="PF17917">
    <property type="entry name" value="RT_RNaseH"/>
    <property type="match status" value="1"/>
</dbReference>
<dbReference type="Pfam" id="PF17921">
    <property type="entry name" value="Integrase_H2C2"/>
    <property type="match status" value="1"/>
</dbReference>
<dbReference type="FunFam" id="3.30.420.10:FF:000032">
    <property type="entry name" value="Retrovirus-related Pol polyprotein from transposon 297-like Protein"/>
    <property type="match status" value="1"/>
</dbReference>
<keyword evidence="1" id="KW-0808">Transferase</keyword>
<evidence type="ECO:0000256" key="6">
    <source>
        <dbReference type="ARBA" id="ARBA00022918"/>
    </source>
</evidence>
<name>A0A3B3SF95_9TELE</name>
<dbReference type="GO" id="GO:0015074">
    <property type="term" value="P:DNA integration"/>
    <property type="evidence" value="ECO:0007669"/>
    <property type="project" value="InterPro"/>
</dbReference>
<proteinExistence type="predicted"/>
<dbReference type="GO" id="GO:0003964">
    <property type="term" value="F:RNA-directed DNA polymerase activity"/>
    <property type="evidence" value="ECO:0007669"/>
    <property type="project" value="UniProtKB-KW"/>
</dbReference>
<dbReference type="InterPro" id="IPR012337">
    <property type="entry name" value="RNaseH-like_sf"/>
</dbReference>
<keyword evidence="4" id="KW-0255">Endonuclease</keyword>
<dbReference type="AlphaFoldDB" id="A0A3B3SF95"/>
<dbReference type="Gene3D" id="3.30.420.10">
    <property type="entry name" value="Ribonuclease H-like superfamily/Ribonuclease H"/>
    <property type="match status" value="1"/>
</dbReference>
<dbReference type="Proteomes" id="UP000261540">
    <property type="component" value="Unplaced"/>
</dbReference>
<dbReference type="InterPro" id="IPR043502">
    <property type="entry name" value="DNA/RNA_pol_sf"/>
</dbReference>
<dbReference type="InterPro" id="IPR050951">
    <property type="entry name" value="Retrovirus_Pol_polyprotein"/>
</dbReference>
<evidence type="ECO:0000256" key="1">
    <source>
        <dbReference type="ARBA" id="ARBA00022679"/>
    </source>
</evidence>
<dbReference type="FunFam" id="3.10.20.370:FF:000001">
    <property type="entry name" value="Retrovirus-related Pol polyprotein from transposon 17.6-like protein"/>
    <property type="match status" value="1"/>
</dbReference>
<accession>A0A3B3SF95</accession>
<evidence type="ECO:0000256" key="7">
    <source>
        <dbReference type="ARBA" id="ARBA00039658"/>
    </source>
</evidence>
<dbReference type="Gene3D" id="1.10.340.70">
    <property type="match status" value="1"/>
</dbReference>
<evidence type="ECO:0000313" key="10">
    <source>
        <dbReference type="Proteomes" id="UP000261540"/>
    </source>
</evidence>
<keyword evidence="5" id="KW-0378">Hydrolase</keyword>
<dbReference type="Ensembl" id="ENSPKIT00000009438.1">
    <property type="protein sequence ID" value="ENSPKIP00000028656.1"/>
    <property type="gene ID" value="ENSPKIG00000010216.1"/>
</dbReference>
<evidence type="ECO:0000259" key="8">
    <source>
        <dbReference type="PROSITE" id="PS50994"/>
    </source>
</evidence>
<dbReference type="InterPro" id="IPR001584">
    <property type="entry name" value="Integrase_cat-core"/>
</dbReference>
<dbReference type="STRING" id="1676925.ENSPKIP00000028656"/>
<dbReference type="GO" id="GO:0004519">
    <property type="term" value="F:endonuclease activity"/>
    <property type="evidence" value="ECO:0007669"/>
    <property type="project" value="UniProtKB-KW"/>
</dbReference>
<dbReference type="GO" id="GO:0016787">
    <property type="term" value="F:hydrolase activity"/>
    <property type="evidence" value="ECO:0007669"/>
    <property type="project" value="UniProtKB-KW"/>
</dbReference>
<keyword evidence="6" id="KW-0695">RNA-directed DNA polymerase</keyword>
<reference evidence="9" key="2">
    <citation type="submission" date="2025-09" db="UniProtKB">
        <authorList>
            <consortium name="Ensembl"/>
        </authorList>
    </citation>
    <scope>IDENTIFICATION</scope>
</reference>
<sequence>MLVNPPVLAYPDFELPFVLHTDASDKGLGAVLYQYQGGKLRVIGYGSRTLTPAERNYKLHSGKLEFLALKWAVCDKFRDYLFYAPHFTIFTDNNPLTYIMRTAKLNAVGFRWVGELSDFRFDIRYRPGKVNVDADTLSRCPLDIDAFVSKCTEELPRETVTATWEGCKVDKDGDIAWVAAIALSQSTQAELSSVEPIQPIDPAELQKAQRTDPVIGEILKMKGSSQILTDDMKRGAAGTVRKMMHEWTKLHVEDGILYRKTGERRQLVLPTSLKPLVLRHLHNDMGHVGTERVLNLARQRFYWPYMRREIEAYVTRQCPCIKQKKPVTHIRAPMSSISTSSPMELVSIDYLHLEPSRGGYQYILVVVDHFTRYAQAYPTRNKSGRTAAEKIFSDYIPRFGYPSKLHHDQGREFENELFRNLQRMSGVGHSRTTPYHPQGNPAERFNRTVLQMLRTLGEKEKERWKEHLPQIVHAYNCTRHEATGYSPFFLLFGRHPRLPIDLLLRLTTDKEPQTARSYAEKWAERMTEAYRIASENNRNSSARGKKYYDRHARGVVLQPGDRVLVRNQGERGGPGKLRAYWENSVYVVQEQIRDSPVYKVVSERDGKKSRVLHRNLLHLVND</sequence>
<dbReference type="InterPro" id="IPR036397">
    <property type="entry name" value="RNaseH_sf"/>
</dbReference>
<dbReference type="CDD" id="cd09274">
    <property type="entry name" value="RNase_HI_RT_Ty3"/>
    <property type="match status" value="1"/>
</dbReference>
<dbReference type="PROSITE" id="PS50994">
    <property type="entry name" value="INTEGRASE"/>
    <property type="match status" value="1"/>
</dbReference>
<organism evidence="9 10">
    <name type="scientific">Paramormyrops kingsleyae</name>
    <dbReference type="NCBI Taxonomy" id="1676925"/>
    <lineage>
        <taxon>Eukaryota</taxon>
        <taxon>Metazoa</taxon>
        <taxon>Chordata</taxon>
        <taxon>Craniata</taxon>
        <taxon>Vertebrata</taxon>
        <taxon>Euteleostomi</taxon>
        <taxon>Actinopterygii</taxon>
        <taxon>Neopterygii</taxon>
        <taxon>Teleostei</taxon>
        <taxon>Osteoglossocephala</taxon>
        <taxon>Osteoglossomorpha</taxon>
        <taxon>Osteoglossiformes</taxon>
        <taxon>Mormyridae</taxon>
        <taxon>Paramormyrops</taxon>
    </lineage>
</organism>
<keyword evidence="3" id="KW-0540">Nuclease</keyword>
<evidence type="ECO:0000256" key="3">
    <source>
        <dbReference type="ARBA" id="ARBA00022722"/>
    </source>
</evidence>
<dbReference type="InterPro" id="IPR041373">
    <property type="entry name" value="RT_RNaseH"/>
</dbReference>
<dbReference type="InterPro" id="IPR041588">
    <property type="entry name" value="Integrase_H2C2"/>
</dbReference>
<dbReference type="GO" id="GO:0003676">
    <property type="term" value="F:nucleic acid binding"/>
    <property type="evidence" value="ECO:0007669"/>
    <property type="project" value="InterPro"/>
</dbReference>
<dbReference type="Gene3D" id="3.10.20.370">
    <property type="match status" value="1"/>
</dbReference>
<keyword evidence="2" id="KW-0548">Nucleotidyltransferase</keyword>
<dbReference type="PANTHER" id="PTHR37984:SF15">
    <property type="entry name" value="INTEGRASE CATALYTIC DOMAIN-CONTAINING PROTEIN"/>
    <property type="match status" value="1"/>
</dbReference>
<reference evidence="9" key="1">
    <citation type="submission" date="2025-08" db="UniProtKB">
        <authorList>
            <consortium name="Ensembl"/>
        </authorList>
    </citation>
    <scope>IDENTIFICATION</scope>
</reference>
<dbReference type="FunFam" id="1.10.340.70:FF:000001">
    <property type="entry name" value="Retrovirus-related Pol polyprotein from transposon gypsy-like Protein"/>
    <property type="match status" value="1"/>
</dbReference>